<dbReference type="SUPFAM" id="SSF143631">
    <property type="entry name" value="ApbE-like"/>
    <property type="match status" value="1"/>
</dbReference>
<feature type="binding site" evidence="19">
    <location>
        <position position="293"/>
    </location>
    <ligand>
        <name>Mg(2+)</name>
        <dbReference type="ChEBI" id="CHEBI:18420"/>
    </ligand>
</feature>
<dbReference type="FunFam" id="3.10.520.10:FF:000001">
    <property type="entry name" value="FAD:protein FMN transferase"/>
    <property type="match status" value="1"/>
</dbReference>
<keyword evidence="9 20" id="KW-0732">Signal</keyword>
<dbReference type="EMBL" id="SMFQ01000002">
    <property type="protein sequence ID" value="TCJ88981.1"/>
    <property type="molecule type" value="Genomic_DNA"/>
</dbReference>
<dbReference type="InterPro" id="IPR024932">
    <property type="entry name" value="ApbE"/>
</dbReference>
<evidence type="ECO:0000313" key="21">
    <source>
        <dbReference type="EMBL" id="TCJ88981.1"/>
    </source>
</evidence>
<dbReference type="PANTHER" id="PTHR30040:SF2">
    <property type="entry name" value="FAD:PROTEIN FMN TRANSFERASE"/>
    <property type="match status" value="1"/>
</dbReference>
<sequence>MSRFISLCFLLVLLVSCSDNNTPRKVVLQGKTMGTSYHITLITTQKNQDKQSALQLDIDNLLKDINHKMSTYQSDSEISQFNANPSLEWIPISQDFYDVVDSALLISNLSRGYFDITISPLVNLWGFGPKIKINTPKNDDIKEAMSHIGYQKLGTQKETNSLKKTDPLLTIDLSSIAKGYAVDKVSDYLSSKSIANHLVEIGGEVKAKGKNLSNKKWRIAIENPDADSRAVNSLLELDNTAVATSGDYRNYYVENNERQSHIIDPKTGYPIKHKLASVTVVNPSTMLADAWATTLMVLGEAKGKELVIEQGLSVQMIIRNGNGFTTWKNKMH</sequence>
<comment type="caution">
    <text evidence="21">The sequence shown here is derived from an EMBL/GenBank/DDBJ whole genome shotgun (WGS) entry which is preliminary data.</text>
</comment>
<dbReference type="Pfam" id="PF02424">
    <property type="entry name" value="ApbE"/>
    <property type="match status" value="1"/>
</dbReference>
<evidence type="ECO:0000256" key="11">
    <source>
        <dbReference type="ARBA" id="ARBA00022842"/>
    </source>
</evidence>
<evidence type="ECO:0000256" key="18">
    <source>
        <dbReference type="PIRNR" id="PIRNR006268"/>
    </source>
</evidence>
<keyword evidence="6 18" id="KW-0285">Flavoprotein</keyword>
<evidence type="ECO:0000256" key="15">
    <source>
        <dbReference type="ARBA" id="ARBA00031306"/>
    </source>
</evidence>
<dbReference type="AlphaFoldDB" id="A0A4R1FDQ2"/>
<dbReference type="InterPro" id="IPR003374">
    <property type="entry name" value="ApbE-like_sf"/>
</dbReference>
<evidence type="ECO:0000256" key="20">
    <source>
        <dbReference type="RuleBase" id="RU363002"/>
    </source>
</evidence>
<feature type="binding site" evidence="19">
    <location>
        <position position="289"/>
    </location>
    <ligand>
        <name>Mg(2+)</name>
        <dbReference type="ChEBI" id="CHEBI:18420"/>
    </ligand>
</feature>
<keyword evidence="4" id="KW-1003">Cell membrane</keyword>
<evidence type="ECO:0000256" key="19">
    <source>
        <dbReference type="PIRSR" id="PIRSR006268-2"/>
    </source>
</evidence>
<evidence type="ECO:0000256" key="5">
    <source>
        <dbReference type="ARBA" id="ARBA00022519"/>
    </source>
</evidence>
<evidence type="ECO:0000313" key="22">
    <source>
        <dbReference type="Proteomes" id="UP000294887"/>
    </source>
</evidence>
<dbReference type="Gene3D" id="3.10.520.10">
    <property type="entry name" value="ApbE-like domains"/>
    <property type="match status" value="1"/>
</dbReference>
<evidence type="ECO:0000256" key="13">
    <source>
        <dbReference type="ARBA" id="ARBA00023139"/>
    </source>
</evidence>
<evidence type="ECO:0000256" key="14">
    <source>
        <dbReference type="ARBA" id="ARBA00023288"/>
    </source>
</evidence>
<feature type="signal peptide" evidence="20">
    <location>
        <begin position="1"/>
        <end position="21"/>
    </location>
</feature>
<evidence type="ECO:0000256" key="16">
    <source>
        <dbReference type="ARBA" id="ARBA00048540"/>
    </source>
</evidence>
<dbReference type="GO" id="GO:0046872">
    <property type="term" value="F:metal ion binding"/>
    <property type="evidence" value="ECO:0007669"/>
    <property type="project" value="UniProtKB-UniRule"/>
</dbReference>
<proteinExistence type="inferred from homology"/>
<evidence type="ECO:0000256" key="12">
    <source>
        <dbReference type="ARBA" id="ARBA00023136"/>
    </source>
</evidence>
<feature type="binding site" evidence="19">
    <location>
        <position position="175"/>
    </location>
    <ligand>
        <name>Mg(2+)</name>
        <dbReference type="ChEBI" id="CHEBI:18420"/>
    </ligand>
</feature>
<comment type="cofactor">
    <cofactor evidence="19">
        <name>Mg(2+)</name>
        <dbReference type="ChEBI" id="CHEBI:18420"/>
    </cofactor>
    <cofactor evidence="19">
        <name>Mn(2+)</name>
        <dbReference type="ChEBI" id="CHEBI:29035"/>
    </cofactor>
    <text evidence="19">Magnesium. Can also use manganese.</text>
</comment>
<dbReference type="Proteomes" id="UP000294887">
    <property type="component" value="Unassembled WGS sequence"/>
</dbReference>
<accession>A0A4R1FDQ2</accession>
<keyword evidence="5 20" id="KW-0997">Cell inner membrane</keyword>
<keyword evidence="11 18" id="KW-0460">Magnesium</keyword>
<evidence type="ECO:0000256" key="6">
    <source>
        <dbReference type="ARBA" id="ARBA00022630"/>
    </source>
</evidence>
<evidence type="ECO:0000256" key="7">
    <source>
        <dbReference type="ARBA" id="ARBA00022679"/>
    </source>
</evidence>
<evidence type="ECO:0000256" key="8">
    <source>
        <dbReference type="ARBA" id="ARBA00022723"/>
    </source>
</evidence>
<reference evidence="21 22" key="1">
    <citation type="submission" date="2019-03" db="EMBL/GenBank/DDBJ databases">
        <title>Genomic Encyclopedia of Type Strains, Phase IV (KMG-IV): sequencing the most valuable type-strain genomes for metagenomic binning, comparative biology and taxonomic classification.</title>
        <authorList>
            <person name="Goeker M."/>
        </authorList>
    </citation>
    <scope>NUCLEOTIDE SEQUENCE [LARGE SCALE GENOMIC DNA]</scope>
    <source>
        <strain evidence="21 22">DSM 24830</strain>
    </source>
</reference>
<evidence type="ECO:0000256" key="2">
    <source>
        <dbReference type="ARBA" id="ARBA00011955"/>
    </source>
</evidence>
<dbReference type="PIRSF" id="PIRSF006268">
    <property type="entry name" value="ApbE"/>
    <property type="match status" value="1"/>
</dbReference>
<name>A0A4R1FDQ2_9GAMM</name>
<keyword evidence="14 20" id="KW-0449">Lipoprotein</keyword>
<dbReference type="OrthoDB" id="9778595at2"/>
<organism evidence="21 22">
    <name type="scientific">Cocleimonas flava</name>
    <dbReference type="NCBI Taxonomy" id="634765"/>
    <lineage>
        <taxon>Bacteria</taxon>
        <taxon>Pseudomonadati</taxon>
        <taxon>Pseudomonadota</taxon>
        <taxon>Gammaproteobacteria</taxon>
        <taxon>Thiotrichales</taxon>
        <taxon>Thiotrichaceae</taxon>
        <taxon>Cocleimonas</taxon>
    </lineage>
</organism>
<feature type="chain" id="PRO_5021040949" description="FAD:protein FMN transferase" evidence="20">
    <location>
        <begin position="22"/>
        <end position="332"/>
    </location>
</feature>
<keyword evidence="12" id="KW-0472">Membrane</keyword>
<comment type="function">
    <text evidence="20">Flavin transferase that catalyzes the transfer of the FMN moiety of FAD and its covalent binding to the hydroxyl group of a threonine residue in a target flavoprotein.</text>
</comment>
<evidence type="ECO:0000256" key="3">
    <source>
        <dbReference type="ARBA" id="ARBA00016337"/>
    </source>
</evidence>
<keyword evidence="10 18" id="KW-0274">FAD</keyword>
<keyword evidence="22" id="KW-1185">Reference proteome</keyword>
<dbReference type="GO" id="GO:0005886">
    <property type="term" value="C:plasma membrane"/>
    <property type="evidence" value="ECO:0007669"/>
    <property type="project" value="UniProtKB-SubCell"/>
</dbReference>
<comment type="subcellular location">
    <subcellularLocation>
        <location evidence="17 20">Cell inner membrane</location>
        <topology evidence="17 20">Lipid-anchor</topology>
        <orientation evidence="17 20">Periplasmic side</orientation>
    </subcellularLocation>
</comment>
<protein>
    <recommendedName>
        <fullName evidence="3 18">FAD:protein FMN transferase</fullName>
        <ecNumber evidence="2 18">2.7.1.180</ecNumber>
    </recommendedName>
    <alternativeName>
        <fullName evidence="15 18">Flavin transferase</fullName>
    </alternativeName>
</protein>
<dbReference type="EC" id="2.7.1.180" evidence="2 18"/>
<gene>
    <name evidence="21" type="ORF">EV695_0842</name>
</gene>
<dbReference type="GO" id="GO:0016740">
    <property type="term" value="F:transferase activity"/>
    <property type="evidence" value="ECO:0007669"/>
    <property type="project" value="UniProtKB-UniRule"/>
</dbReference>
<dbReference type="PANTHER" id="PTHR30040">
    <property type="entry name" value="THIAMINE BIOSYNTHESIS LIPOPROTEIN APBE"/>
    <property type="match status" value="1"/>
</dbReference>
<evidence type="ECO:0000256" key="9">
    <source>
        <dbReference type="ARBA" id="ARBA00022729"/>
    </source>
</evidence>
<comment type="similarity">
    <text evidence="1 18 20">Belongs to the ApbE family.</text>
</comment>
<comment type="catalytic activity">
    <reaction evidence="16 18 20">
        <text>L-threonyl-[protein] + FAD = FMN-L-threonyl-[protein] + AMP + H(+)</text>
        <dbReference type="Rhea" id="RHEA:36847"/>
        <dbReference type="Rhea" id="RHEA-COMP:11060"/>
        <dbReference type="Rhea" id="RHEA-COMP:11061"/>
        <dbReference type="ChEBI" id="CHEBI:15378"/>
        <dbReference type="ChEBI" id="CHEBI:30013"/>
        <dbReference type="ChEBI" id="CHEBI:57692"/>
        <dbReference type="ChEBI" id="CHEBI:74257"/>
        <dbReference type="ChEBI" id="CHEBI:456215"/>
        <dbReference type="EC" id="2.7.1.180"/>
    </reaction>
</comment>
<evidence type="ECO:0000256" key="1">
    <source>
        <dbReference type="ARBA" id="ARBA00008282"/>
    </source>
</evidence>
<keyword evidence="13" id="KW-0564">Palmitate</keyword>
<dbReference type="PROSITE" id="PS51257">
    <property type="entry name" value="PROKAR_LIPOPROTEIN"/>
    <property type="match status" value="1"/>
</dbReference>
<evidence type="ECO:0000256" key="4">
    <source>
        <dbReference type="ARBA" id="ARBA00022475"/>
    </source>
</evidence>
<evidence type="ECO:0000256" key="17">
    <source>
        <dbReference type="ARBA" id="ARBA00060485"/>
    </source>
</evidence>
<keyword evidence="8 18" id="KW-0479">Metal-binding</keyword>
<evidence type="ECO:0000256" key="10">
    <source>
        <dbReference type="ARBA" id="ARBA00022827"/>
    </source>
</evidence>
<keyword evidence="7 18" id="KW-0808">Transferase</keyword>